<keyword evidence="4" id="KW-1185">Reference proteome</keyword>
<dbReference type="Proteomes" id="UP001206925">
    <property type="component" value="Unassembled WGS sequence"/>
</dbReference>
<evidence type="ECO:0000256" key="1">
    <source>
        <dbReference type="SAM" id="Phobius"/>
    </source>
</evidence>
<accession>A0AAD5DDG2</accession>
<dbReference type="CDD" id="cd14527">
    <property type="entry name" value="DSP_bac"/>
    <property type="match status" value="1"/>
</dbReference>
<gene>
    <name evidence="3" type="ORF">M8C21_004007</name>
</gene>
<dbReference type="InterPro" id="IPR020422">
    <property type="entry name" value="TYR_PHOSPHATASE_DUAL_dom"/>
</dbReference>
<keyword evidence="1" id="KW-1133">Transmembrane helix</keyword>
<proteinExistence type="predicted"/>
<comment type="caution">
    <text evidence="3">The sequence shown here is derived from an EMBL/GenBank/DDBJ whole genome shotgun (WGS) entry which is preliminary data.</text>
</comment>
<keyword evidence="1" id="KW-0812">Transmembrane</keyword>
<evidence type="ECO:0000259" key="2">
    <source>
        <dbReference type="PROSITE" id="PS50056"/>
    </source>
</evidence>
<dbReference type="PANTHER" id="PTHR47216">
    <property type="match status" value="1"/>
</dbReference>
<dbReference type="InterPro" id="IPR000387">
    <property type="entry name" value="Tyr_Pase_dom"/>
</dbReference>
<dbReference type="GO" id="GO:0016791">
    <property type="term" value="F:phosphatase activity"/>
    <property type="evidence" value="ECO:0007669"/>
    <property type="project" value="UniProtKB-ARBA"/>
</dbReference>
<sequence length="247" mass="27510">MGVGLSILIGLKSFTLFTIFTYLRTLGFTLLSVPFLYASLVSLLVALASHPSINLPMLLGKNTDGSFPIWSLIIFSPYLYFVRAFSALRRLKSREEPYSEVVEGLYVGGWPSCKEKMPPGNPAVVDCTCELPRVFRVSGGNGYLCVPVWDTRAPDPGAIENAVRWACRKRSQNVPVFVHCAYGHGRSVAITCALLVALGVVDDWKNAEKLIKDKRPYIRMNALHRQALEEWSKNRLSPPKTGANTRY</sequence>
<feature type="domain" description="Tyrosine specific protein phosphatases" evidence="2">
    <location>
        <begin position="157"/>
        <end position="226"/>
    </location>
</feature>
<organism evidence="3 4">
    <name type="scientific">Ambrosia artemisiifolia</name>
    <name type="common">Common ragweed</name>
    <dbReference type="NCBI Taxonomy" id="4212"/>
    <lineage>
        <taxon>Eukaryota</taxon>
        <taxon>Viridiplantae</taxon>
        <taxon>Streptophyta</taxon>
        <taxon>Embryophyta</taxon>
        <taxon>Tracheophyta</taxon>
        <taxon>Spermatophyta</taxon>
        <taxon>Magnoliopsida</taxon>
        <taxon>eudicotyledons</taxon>
        <taxon>Gunneridae</taxon>
        <taxon>Pentapetalae</taxon>
        <taxon>asterids</taxon>
        <taxon>campanulids</taxon>
        <taxon>Asterales</taxon>
        <taxon>Asteraceae</taxon>
        <taxon>Asteroideae</taxon>
        <taxon>Heliantheae alliance</taxon>
        <taxon>Heliantheae</taxon>
        <taxon>Ambrosia</taxon>
    </lineage>
</organism>
<evidence type="ECO:0000313" key="3">
    <source>
        <dbReference type="EMBL" id="KAI7757365.1"/>
    </source>
</evidence>
<evidence type="ECO:0000313" key="4">
    <source>
        <dbReference type="Proteomes" id="UP001206925"/>
    </source>
</evidence>
<name>A0AAD5DDG2_AMBAR</name>
<dbReference type="Pfam" id="PF00782">
    <property type="entry name" value="DSPc"/>
    <property type="match status" value="1"/>
</dbReference>
<reference evidence="3" key="1">
    <citation type="submission" date="2022-06" db="EMBL/GenBank/DDBJ databases">
        <title>Uncovering the hologenomic basis of an extraordinary plant invasion.</title>
        <authorList>
            <person name="Bieker V.C."/>
            <person name="Martin M.D."/>
            <person name="Gilbert T."/>
            <person name="Hodgins K."/>
            <person name="Battlay P."/>
            <person name="Petersen B."/>
            <person name="Wilson J."/>
        </authorList>
    </citation>
    <scope>NUCLEOTIDE SEQUENCE</scope>
    <source>
        <strain evidence="3">AA19_3_7</strain>
        <tissue evidence="3">Leaf</tissue>
    </source>
</reference>
<dbReference type="InterPro" id="IPR000340">
    <property type="entry name" value="Dual-sp_phosphatase_cat-dom"/>
</dbReference>
<dbReference type="SMART" id="SM00195">
    <property type="entry name" value="DSPc"/>
    <property type="match status" value="1"/>
</dbReference>
<dbReference type="Gene3D" id="3.90.190.10">
    <property type="entry name" value="Protein tyrosine phosphatase superfamily"/>
    <property type="match status" value="1"/>
</dbReference>
<feature type="transmembrane region" description="Helical" evidence="1">
    <location>
        <begin position="30"/>
        <end position="49"/>
    </location>
</feature>
<feature type="transmembrane region" description="Helical" evidence="1">
    <location>
        <begin position="69"/>
        <end position="88"/>
    </location>
</feature>
<feature type="transmembrane region" description="Helical" evidence="1">
    <location>
        <begin position="6"/>
        <end position="23"/>
    </location>
</feature>
<dbReference type="PROSITE" id="PS50056">
    <property type="entry name" value="TYR_PHOSPHATASE_2"/>
    <property type="match status" value="1"/>
</dbReference>
<dbReference type="AlphaFoldDB" id="A0AAD5DDG2"/>
<dbReference type="EMBL" id="JAMZMK010000133">
    <property type="protein sequence ID" value="KAI7757365.1"/>
    <property type="molecule type" value="Genomic_DNA"/>
</dbReference>
<keyword evidence="1" id="KW-0472">Membrane</keyword>
<dbReference type="PANTHER" id="PTHR47216:SF4">
    <property type="entry name" value="OS01G0859400 PROTEIN"/>
    <property type="match status" value="1"/>
</dbReference>
<protein>
    <recommendedName>
        <fullName evidence="2">Tyrosine specific protein phosphatases domain-containing protein</fullName>
    </recommendedName>
</protein>
<dbReference type="InterPro" id="IPR029021">
    <property type="entry name" value="Prot-tyrosine_phosphatase-like"/>
</dbReference>
<dbReference type="SUPFAM" id="SSF52799">
    <property type="entry name" value="(Phosphotyrosine protein) phosphatases II"/>
    <property type="match status" value="1"/>
</dbReference>